<organism evidence="2 3">
    <name type="scientific">Coniochaeta hoffmannii</name>
    <dbReference type="NCBI Taxonomy" id="91930"/>
    <lineage>
        <taxon>Eukaryota</taxon>
        <taxon>Fungi</taxon>
        <taxon>Dikarya</taxon>
        <taxon>Ascomycota</taxon>
        <taxon>Pezizomycotina</taxon>
        <taxon>Sordariomycetes</taxon>
        <taxon>Sordariomycetidae</taxon>
        <taxon>Coniochaetales</taxon>
        <taxon>Coniochaetaceae</taxon>
        <taxon>Coniochaeta</taxon>
    </lineage>
</organism>
<dbReference type="AlphaFoldDB" id="A0AA38SC00"/>
<evidence type="ECO:0000313" key="3">
    <source>
        <dbReference type="Proteomes" id="UP001174691"/>
    </source>
</evidence>
<dbReference type="Proteomes" id="UP001174691">
    <property type="component" value="Unassembled WGS sequence"/>
</dbReference>
<feature type="compositionally biased region" description="Basic and acidic residues" evidence="1">
    <location>
        <begin position="74"/>
        <end position="95"/>
    </location>
</feature>
<keyword evidence="3" id="KW-1185">Reference proteome</keyword>
<feature type="region of interest" description="Disordered" evidence="1">
    <location>
        <begin position="1"/>
        <end position="208"/>
    </location>
</feature>
<sequence length="208" mass="22996">MSSENRNRLRQVSPTQSQSNGNSTIQVNDAPNNRAQITSPHPTTQSPQIPLLPGDQSVAPVRAQSLRTQSSMEDDLRGLDLRTEVRGTKRSRDELSDGSESDDEPTPKRDKLLEELCDLQSKANAEAGMAMPEDTESEEAVPVQHGQSQRSHHRNWDLPLRGLWNVNDARRNETGSQELDAGRRPGGSSTEAKLEVSRDRGRDPSTNP</sequence>
<proteinExistence type="predicted"/>
<name>A0AA38SC00_9PEZI</name>
<accession>A0AA38SC00</accession>
<feature type="compositionally biased region" description="Basic and acidic residues" evidence="1">
    <location>
        <begin position="192"/>
        <end position="208"/>
    </location>
</feature>
<dbReference type="EMBL" id="JANBVN010000017">
    <property type="protein sequence ID" value="KAJ9161941.1"/>
    <property type="molecule type" value="Genomic_DNA"/>
</dbReference>
<feature type="compositionally biased region" description="Polar residues" evidence="1">
    <location>
        <begin position="1"/>
        <end position="48"/>
    </location>
</feature>
<gene>
    <name evidence="2" type="ORF">NKR19_g1827</name>
</gene>
<evidence type="ECO:0000256" key="1">
    <source>
        <dbReference type="SAM" id="MobiDB-lite"/>
    </source>
</evidence>
<evidence type="ECO:0000313" key="2">
    <source>
        <dbReference type="EMBL" id="KAJ9161941.1"/>
    </source>
</evidence>
<comment type="caution">
    <text evidence="2">The sequence shown here is derived from an EMBL/GenBank/DDBJ whole genome shotgun (WGS) entry which is preliminary data.</text>
</comment>
<protein>
    <submittedName>
        <fullName evidence="2">Uncharacterized protein</fullName>
    </submittedName>
</protein>
<feature type="compositionally biased region" description="Basic and acidic residues" evidence="1">
    <location>
        <begin position="105"/>
        <end position="114"/>
    </location>
</feature>
<reference evidence="2" key="1">
    <citation type="submission" date="2022-07" db="EMBL/GenBank/DDBJ databases">
        <title>Fungi with potential for degradation of polypropylene.</title>
        <authorList>
            <person name="Gostincar C."/>
        </authorList>
    </citation>
    <scope>NUCLEOTIDE SEQUENCE</scope>
    <source>
        <strain evidence="2">EXF-13287</strain>
    </source>
</reference>